<feature type="compositionally biased region" description="Low complexity" evidence="1">
    <location>
        <begin position="79"/>
        <end position="101"/>
    </location>
</feature>
<feature type="region of interest" description="Disordered" evidence="1">
    <location>
        <begin position="1"/>
        <end position="43"/>
    </location>
</feature>
<feature type="compositionally biased region" description="Basic and acidic residues" evidence="1">
    <location>
        <begin position="953"/>
        <end position="963"/>
    </location>
</feature>
<sequence length="1106" mass="119639">MSSMPPPPPWQKVQNGEKTDASGGSITNVNATNSSFIGLNPNDAVKNAQRDAYRLVYSRDSARSFSNYSGSNHHHQNLQNGRTQQAQTQQAQRAEQGTQRQYDASLVSHDSSESLRRSAVGLMPVQVWTPVPSFRPTANQVAEAAPPGAYSPNTYGRNLQNGPQAQQAEPGTQRQYDASLINRDSSEPLQRSAVGLIPVQAWLPSSRFRPTANQVPAAAPLGAYSPNIYGRNLQNGQAQQAEPGTQRQYDASLVNHDCSEPSQRSVVRRPIQAWLPSESRPTANQVAAAAPPAYSPNAYGRPIDMTPTMNSNSYPPNAYPGAMSSARRVYAPSQSCPNSYPPNAHPGMSNDTVYNQLQIRSTPIMTSTSDNIMLTRTIMVPTRGTVCNQSVRIDWSNGASSIKIPLLTPPTPTIQPHSNPSYPHAQGHQIQQIQHRLQSSPNSSRQYDYRHLGPPPTPNLVATQQFELQRWRHYGTIDPVQTDTANFIPSSSSPSNPSCCSSSLAKGLGTASLLTNFRPLSSSSTSYTVSPLRVTNISRTCLTSTSTTSSSPSIRPFASPLLPPPSLVPKQTQNVNQAADPHKYFAAPPQIAKLLHIAFLNMIVAFSSSSPSMYQYQNPNVLPSMGPASSSSSYFKTEEERQNILYHFDRLVHQWASVASFCTYADVPDTPLRVLKLPPIHPYLSATEVVSPSSSSADRDSNHDQAAASPKEGGGATKDWGVVVLIPTSVTKSTYRVVSKDELIQILGGLMKGLCMHGSPGSVSSKSYSPDQRNSTDTTPTSMSPCTNYRDSMDGVVKIKQDTPTSIPAPNSRNNHIKTVTVKIKTEEEEAPLPPPELSDASVVRSNNYGFRGREPKMSASAPAPAPVSVLRANVSRGSRCRSSALLPNGRHVLMQEPAVSAVMATPIPSRPMPSIRELTDGMVKREPVPAVAVKSSPVHHAVACPSSTEESEDKKDHVVQQDAKEELCDDAMKDGVTTSAVPLLPIPSTRTNKRQRPLRDIGNYEEEQEGSTSTSQPEELRNSTAGHRDSHTAVGGVGGGRASKRPRLTLSLPAADLDHVHDASKVDEHMEDGGEAETTMKSVSPQEAVLKHLARDVLRALGKTD</sequence>
<feature type="region of interest" description="Disordered" evidence="1">
    <location>
        <begin position="64"/>
        <end position="111"/>
    </location>
</feature>
<gene>
    <name evidence="2" type="ORF">K435DRAFT_843815</name>
</gene>
<evidence type="ECO:0000313" key="3">
    <source>
        <dbReference type="Proteomes" id="UP000297245"/>
    </source>
</evidence>
<feature type="region of interest" description="Disordered" evidence="1">
    <location>
        <begin position="933"/>
        <end position="963"/>
    </location>
</feature>
<feature type="region of interest" description="Disordered" evidence="1">
    <location>
        <begin position="760"/>
        <end position="789"/>
    </location>
</feature>
<feature type="compositionally biased region" description="Pro residues" evidence="1">
    <location>
        <begin position="1"/>
        <end position="10"/>
    </location>
</feature>
<feature type="compositionally biased region" description="Low complexity" evidence="1">
    <location>
        <begin position="760"/>
        <end position="770"/>
    </location>
</feature>
<organism evidence="2 3">
    <name type="scientific">Dendrothele bispora (strain CBS 962.96)</name>
    <dbReference type="NCBI Taxonomy" id="1314807"/>
    <lineage>
        <taxon>Eukaryota</taxon>
        <taxon>Fungi</taxon>
        <taxon>Dikarya</taxon>
        <taxon>Basidiomycota</taxon>
        <taxon>Agaricomycotina</taxon>
        <taxon>Agaricomycetes</taxon>
        <taxon>Agaricomycetidae</taxon>
        <taxon>Agaricales</taxon>
        <taxon>Agaricales incertae sedis</taxon>
        <taxon>Dendrothele</taxon>
    </lineage>
</organism>
<feature type="compositionally biased region" description="Polar residues" evidence="1">
    <location>
        <begin position="771"/>
        <end position="789"/>
    </location>
</feature>
<feature type="region of interest" description="Disordered" evidence="1">
    <location>
        <begin position="139"/>
        <end position="175"/>
    </location>
</feature>
<reference evidence="2 3" key="1">
    <citation type="journal article" date="2019" name="Nat. Ecol. Evol.">
        <title>Megaphylogeny resolves global patterns of mushroom evolution.</title>
        <authorList>
            <person name="Varga T."/>
            <person name="Krizsan K."/>
            <person name="Foldi C."/>
            <person name="Dima B."/>
            <person name="Sanchez-Garcia M."/>
            <person name="Sanchez-Ramirez S."/>
            <person name="Szollosi G.J."/>
            <person name="Szarkandi J.G."/>
            <person name="Papp V."/>
            <person name="Albert L."/>
            <person name="Andreopoulos W."/>
            <person name="Angelini C."/>
            <person name="Antonin V."/>
            <person name="Barry K.W."/>
            <person name="Bougher N.L."/>
            <person name="Buchanan P."/>
            <person name="Buyck B."/>
            <person name="Bense V."/>
            <person name="Catcheside P."/>
            <person name="Chovatia M."/>
            <person name="Cooper J."/>
            <person name="Damon W."/>
            <person name="Desjardin D."/>
            <person name="Finy P."/>
            <person name="Geml J."/>
            <person name="Haridas S."/>
            <person name="Hughes K."/>
            <person name="Justo A."/>
            <person name="Karasinski D."/>
            <person name="Kautmanova I."/>
            <person name="Kiss B."/>
            <person name="Kocsube S."/>
            <person name="Kotiranta H."/>
            <person name="LaButti K.M."/>
            <person name="Lechner B.E."/>
            <person name="Liimatainen K."/>
            <person name="Lipzen A."/>
            <person name="Lukacs Z."/>
            <person name="Mihaltcheva S."/>
            <person name="Morgado L.N."/>
            <person name="Niskanen T."/>
            <person name="Noordeloos M.E."/>
            <person name="Ohm R.A."/>
            <person name="Ortiz-Santana B."/>
            <person name="Ovrebo C."/>
            <person name="Racz N."/>
            <person name="Riley R."/>
            <person name="Savchenko A."/>
            <person name="Shiryaev A."/>
            <person name="Soop K."/>
            <person name="Spirin V."/>
            <person name="Szebenyi C."/>
            <person name="Tomsovsky M."/>
            <person name="Tulloss R.E."/>
            <person name="Uehling J."/>
            <person name="Grigoriev I.V."/>
            <person name="Vagvolgyi C."/>
            <person name="Papp T."/>
            <person name="Martin F.M."/>
            <person name="Miettinen O."/>
            <person name="Hibbett D.S."/>
            <person name="Nagy L.G."/>
        </authorList>
    </citation>
    <scope>NUCLEOTIDE SEQUENCE [LARGE SCALE GENOMIC DNA]</scope>
    <source>
        <strain evidence="2 3">CBS 962.96</strain>
    </source>
</reference>
<feature type="region of interest" description="Disordered" evidence="1">
    <location>
        <begin position="408"/>
        <end position="429"/>
    </location>
</feature>
<dbReference type="AlphaFoldDB" id="A0A4S8L6Q3"/>
<keyword evidence="3" id="KW-1185">Reference proteome</keyword>
<feature type="compositionally biased region" description="Polar residues" evidence="1">
    <location>
        <begin position="21"/>
        <end position="37"/>
    </location>
</feature>
<evidence type="ECO:0000256" key="1">
    <source>
        <dbReference type="SAM" id="MobiDB-lite"/>
    </source>
</evidence>
<accession>A0A4S8L6Q3</accession>
<dbReference type="EMBL" id="ML179623">
    <property type="protein sequence ID" value="THU84083.1"/>
    <property type="molecule type" value="Genomic_DNA"/>
</dbReference>
<proteinExistence type="predicted"/>
<feature type="compositionally biased region" description="Basic and acidic residues" evidence="1">
    <location>
        <begin position="1019"/>
        <end position="1032"/>
    </location>
</feature>
<dbReference type="OrthoDB" id="10692078at2759"/>
<evidence type="ECO:0000313" key="2">
    <source>
        <dbReference type="EMBL" id="THU84083.1"/>
    </source>
</evidence>
<feature type="compositionally biased region" description="Polar residues" evidence="1">
    <location>
        <begin position="151"/>
        <end position="175"/>
    </location>
</feature>
<dbReference type="Proteomes" id="UP000297245">
    <property type="component" value="Unassembled WGS sequence"/>
</dbReference>
<feature type="compositionally biased region" description="Basic and acidic residues" evidence="1">
    <location>
        <begin position="1057"/>
        <end position="1073"/>
    </location>
</feature>
<feature type="region of interest" description="Disordered" evidence="1">
    <location>
        <begin position="691"/>
        <end position="714"/>
    </location>
</feature>
<feature type="region of interest" description="Disordered" evidence="1">
    <location>
        <begin position="980"/>
        <end position="1086"/>
    </location>
</feature>
<name>A0A4S8L6Q3_DENBC</name>
<protein>
    <submittedName>
        <fullName evidence="2">Uncharacterized protein</fullName>
    </submittedName>
</protein>